<dbReference type="GO" id="GO:0005516">
    <property type="term" value="F:calmodulin binding"/>
    <property type="evidence" value="ECO:0007669"/>
    <property type="project" value="UniProtKB-KW"/>
</dbReference>
<dbReference type="Pfam" id="PF03160">
    <property type="entry name" value="Calx-beta"/>
    <property type="match status" value="2"/>
</dbReference>
<dbReference type="SMART" id="SM00237">
    <property type="entry name" value="Calx_beta"/>
    <property type="match status" value="2"/>
</dbReference>
<evidence type="ECO:0000256" key="18">
    <source>
        <dbReference type="ARBA" id="ARBA00023201"/>
    </source>
</evidence>
<dbReference type="GO" id="GO:0098703">
    <property type="term" value="P:calcium ion import across plasma membrane"/>
    <property type="evidence" value="ECO:0007669"/>
    <property type="project" value="TreeGrafter"/>
</dbReference>
<keyword evidence="14" id="KW-0915">Sodium</keyword>
<dbReference type="InterPro" id="IPR004837">
    <property type="entry name" value="NaCa_Exmemb"/>
</dbReference>
<comment type="catalytic activity">
    <reaction evidence="19">
        <text>Ca(2+)(in) + 3 Na(+)(out) = Ca(2+)(out) + 3 Na(+)(in)</text>
        <dbReference type="Rhea" id="RHEA:69955"/>
        <dbReference type="ChEBI" id="CHEBI:29101"/>
        <dbReference type="ChEBI" id="CHEBI:29108"/>
    </reaction>
</comment>
<evidence type="ECO:0000256" key="17">
    <source>
        <dbReference type="ARBA" id="ARBA00023180"/>
    </source>
</evidence>
<evidence type="ECO:0000256" key="20">
    <source>
        <dbReference type="SAM" id="Phobius"/>
    </source>
</evidence>
<evidence type="ECO:0000256" key="4">
    <source>
        <dbReference type="ARBA" id="ARBA00022449"/>
    </source>
</evidence>
<dbReference type="Proteomes" id="UP001152747">
    <property type="component" value="Unassembled WGS sequence"/>
</dbReference>
<keyword evidence="11" id="KW-0106">Calcium</keyword>
<comment type="subcellular location">
    <subcellularLocation>
        <location evidence="1">Cell membrane</location>
        <topology evidence="1">Multi-pass membrane protein</topology>
    </subcellularLocation>
</comment>
<dbReference type="GO" id="GO:0030424">
    <property type="term" value="C:axon"/>
    <property type="evidence" value="ECO:0007669"/>
    <property type="project" value="TreeGrafter"/>
</dbReference>
<feature type="transmembrane region" description="Helical" evidence="20">
    <location>
        <begin position="807"/>
        <end position="828"/>
    </location>
</feature>
<keyword evidence="4" id="KW-0050">Antiport</keyword>
<dbReference type="SUPFAM" id="SSF141072">
    <property type="entry name" value="CalX-like"/>
    <property type="match status" value="2"/>
</dbReference>
<dbReference type="InterPro" id="IPR051171">
    <property type="entry name" value="CaCA"/>
</dbReference>
<accession>A0A9P1IPM5</accession>
<dbReference type="InterPro" id="IPR038081">
    <property type="entry name" value="CalX-like_sf"/>
</dbReference>
<dbReference type="OrthoDB" id="418484at2759"/>
<feature type="transmembrane region" description="Helical" evidence="20">
    <location>
        <begin position="767"/>
        <end position="787"/>
    </location>
</feature>
<evidence type="ECO:0000256" key="16">
    <source>
        <dbReference type="ARBA" id="ARBA00023136"/>
    </source>
</evidence>
<feature type="transmembrane region" description="Helical" evidence="20">
    <location>
        <begin position="129"/>
        <end position="149"/>
    </location>
</feature>
<feature type="transmembrane region" description="Helical" evidence="20">
    <location>
        <begin position="161"/>
        <end position="181"/>
    </location>
</feature>
<evidence type="ECO:0000256" key="6">
    <source>
        <dbReference type="ARBA" id="ARBA00022568"/>
    </source>
</evidence>
<evidence type="ECO:0000256" key="7">
    <source>
        <dbReference type="ARBA" id="ARBA00022692"/>
    </source>
</evidence>
<dbReference type="Gene3D" id="2.60.40.2030">
    <property type="match status" value="2"/>
</dbReference>
<dbReference type="GO" id="GO:0098794">
    <property type="term" value="C:postsynapse"/>
    <property type="evidence" value="ECO:0007669"/>
    <property type="project" value="TreeGrafter"/>
</dbReference>
<comment type="caution">
    <text evidence="22">The sequence shown here is derived from an EMBL/GenBank/DDBJ whole genome shotgun (WGS) entry which is preliminary data.</text>
</comment>
<evidence type="ECO:0000256" key="9">
    <source>
        <dbReference type="ARBA" id="ARBA00022729"/>
    </source>
</evidence>
<gene>
    <name evidence="22" type="ORF">CAMP_LOCUS11503</name>
</gene>
<evidence type="ECO:0000256" key="11">
    <source>
        <dbReference type="ARBA" id="ARBA00022837"/>
    </source>
</evidence>
<keyword evidence="10" id="KW-0677">Repeat</keyword>
<evidence type="ECO:0000256" key="12">
    <source>
        <dbReference type="ARBA" id="ARBA00022860"/>
    </source>
</evidence>
<feature type="transmembrane region" description="Helical" evidence="20">
    <location>
        <begin position="96"/>
        <end position="117"/>
    </location>
</feature>
<feature type="transmembrane region" description="Helical" evidence="20">
    <location>
        <begin position="664"/>
        <end position="691"/>
    </location>
</feature>
<keyword evidence="16 20" id="KW-0472">Membrane</keyword>
<feature type="domain" description="Calx-beta" evidence="21">
    <location>
        <begin position="332"/>
        <end position="437"/>
    </location>
</feature>
<organism evidence="22 23">
    <name type="scientific">Caenorhabditis angaria</name>
    <dbReference type="NCBI Taxonomy" id="860376"/>
    <lineage>
        <taxon>Eukaryota</taxon>
        <taxon>Metazoa</taxon>
        <taxon>Ecdysozoa</taxon>
        <taxon>Nematoda</taxon>
        <taxon>Chromadorea</taxon>
        <taxon>Rhabditida</taxon>
        <taxon>Rhabditina</taxon>
        <taxon>Rhabditomorpha</taxon>
        <taxon>Rhabditoidea</taxon>
        <taxon>Rhabditidae</taxon>
        <taxon>Peloderinae</taxon>
        <taxon>Caenorhabditis</taxon>
    </lineage>
</organism>
<evidence type="ECO:0000256" key="1">
    <source>
        <dbReference type="ARBA" id="ARBA00004651"/>
    </source>
</evidence>
<dbReference type="GO" id="GO:0046872">
    <property type="term" value="F:metal ion binding"/>
    <property type="evidence" value="ECO:0007669"/>
    <property type="project" value="UniProtKB-KW"/>
</dbReference>
<keyword evidence="5" id="KW-1003">Cell membrane</keyword>
<evidence type="ECO:0000256" key="3">
    <source>
        <dbReference type="ARBA" id="ARBA00022448"/>
    </source>
</evidence>
<dbReference type="PANTHER" id="PTHR11878">
    <property type="entry name" value="SODIUM/CALCIUM EXCHANGER"/>
    <property type="match status" value="1"/>
</dbReference>
<comment type="similarity">
    <text evidence="2">Belongs to the Ca(2+):cation antiporter (CaCA) (TC 2.A.19) family. SLC8 subfamily.</text>
</comment>
<feature type="domain" description="Calx-beta" evidence="21">
    <location>
        <begin position="461"/>
        <end position="563"/>
    </location>
</feature>
<dbReference type="GO" id="GO:0042383">
    <property type="term" value="C:sarcolemma"/>
    <property type="evidence" value="ECO:0007669"/>
    <property type="project" value="TreeGrafter"/>
</dbReference>
<dbReference type="InterPro" id="IPR003644">
    <property type="entry name" value="Calx_beta"/>
</dbReference>
<evidence type="ECO:0000256" key="10">
    <source>
        <dbReference type="ARBA" id="ARBA00022737"/>
    </source>
</evidence>
<dbReference type="Gene3D" id="1.20.1420.30">
    <property type="entry name" value="NCX, central ion-binding region"/>
    <property type="match status" value="2"/>
</dbReference>
<evidence type="ECO:0000256" key="2">
    <source>
        <dbReference type="ARBA" id="ARBA00007489"/>
    </source>
</evidence>
<dbReference type="AlphaFoldDB" id="A0A9P1IPM5"/>
<feature type="transmembrane region" description="Helical" evidence="20">
    <location>
        <begin position="193"/>
        <end position="210"/>
    </location>
</feature>
<keyword evidence="8" id="KW-0479">Metal-binding</keyword>
<protein>
    <recommendedName>
        <fullName evidence="21">Calx-beta domain-containing protein</fullName>
    </recommendedName>
</protein>
<keyword evidence="7 20" id="KW-0812">Transmembrane</keyword>
<keyword evidence="17" id="KW-0325">Glycoprotein</keyword>
<keyword evidence="13 20" id="KW-1133">Transmembrane helix</keyword>
<evidence type="ECO:0000256" key="15">
    <source>
        <dbReference type="ARBA" id="ARBA00023065"/>
    </source>
</evidence>
<dbReference type="InterPro" id="IPR004836">
    <property type="entry name" value="Na_Ca_Ex"/>
</dbReference>
<dbReference type="EMBL" id="CANHGI010000004">
    <property type="protein sequence ID" value="CAI5448866.1"/>
    <property type="molecule type" value="Genomic_DNA"/>
</dbReference>
<dbReference type="Pfam" id="PF01699">
    <property type="entry name" value="Na_Ca_ex"/>
    <property type="match status" value="2"/>
</dbReference>
<keyword evidence="3" id="KW-0813">Transport</keyword>
<sequence>MSNSSEPKQCNSGILIPALKTSPGNTMIYFFGLLYCFLGIAIAADIFMCAIEQITSATRKVKRTPKKDKLVEDAATEEGEETYDYVKIWNPTVANLTLMALGSSAPEILLSIIEIIGNDFKAGSLGPGTIVGSAAFNLFCISAICVLAVGSKAKRIELYRVFIVTAFFGTFAYLWLYLILIKISKDVVEVWEALLTLLFFPILVVAAYFVDIEIWKSKKADLREQLELQDCGMGKTIESEGITDEIKKWASSFSLPDENGIVTEAAPSIATVRKWTRTLSQTYPDLDEEDQAKILANRVSRTLSHDRLYYRIRAIRQLSSSWRKSQDEEIQKIEEIGKEEADCGPRSKTFVEFNARVYAVDQNDSNVILKVYRYGNTESSFTINYTTVNGVAKKDLNYLFKSEVLKFNSGELSKEIVIQLVQPENWRPNDVFYVHLKIQDEDENANVRLGICNVARVKYPADEPKNVTGTPNIEFVRPNYVVKENAKFSRIYVTRRGTRASLKEPIIVKYETEDITAKNGSDYRGVRDGELFFKNQEYEKYIDIEIFDDKEDEKDESFQVEIKEIESKEYTIGQKRKTIVTIISDDNALKNITNVHKLMSHYIREMKPGKATWKEQILNAVSVNGGDLTNATISDCVLHALAFPWKFAFAFLPPPTILSGYPCFVVALIAIGIVTAVVGDVASIFGCMIGFSESTVAITLVALGTSLPDTFASKIAAESESSADNAVGNVTGSNSVNVFLGLGLPWVIASIYWASKGQEFKVFSGDLGISVAVFMICSVLFLSVLVLRRKLKIFGRGELGGPFGPKILSGLFFIALWVVYVAVSIYNFKKQA</sequence>
<keyword evidence="12" id="KW-0112">Calmodulin-binding</keyword>
<evidence type="ECO:0000256" key="14">
    <source>
        <dbReference type="ARBA" id="ARBA00023053"/>
    </source>
</evidence>
<evidence type="ECO:0000259" key="21">
    <source>
        <dbReference type="SMART" id="SM00237"/>
    </source>
</evidence>
<evidence type="ECO:0000256" key="19">
    <source>
        <dbReference type="ARBA" id="ARBA00033667"/>
    </source>
</evidence>
<dbReference type="GO" id="GO:0005432">
    <property type="term" value="F:calcium:sodium antiporter activity"/>
    <property type="evidence" value="ECO:0007669"/>
    <property type="project" value="InterPro"/>
</dbReference>
<dbReference type="PRINTS" id="PR01259">
    <property type="entry name" value="NACAEXCHNGR"/>
</dbReference>
<dbReference type="PANTHER" id="PTHR11878:SF76">
    <property type="entry name" value="CALX-BETA DOMAIN-CONTAINING PROTEIN"/>
    <property type="match status" value="1"/>
</dbReference>
<evidence type="ECO:0000313" key="22">
    <source>
        <dbReference type="EMBL" id="CAI5448866.1"/>
    </source>
</evidence>
<evidence type="ECO:0000256" key="13">
    <source>
        <dbReference type="ARBA" id="ARBA00022989"/>
    </source>
</evidence>
<feature type="transmembrane region" description="Helical" evidence="20">
    <location>
        <begin position="736"/>
        <end position="755"/>
    </location>
</feature>
<keyword evidence="18" id="KW-0739">Sodium transport</keyword>
<name>A0A9P1IPM5_9PELO</name>
<evidence type="ECO:0000313" key="23">
    <source>
        <dbReference type="Proteomes" id="UP001152747"/>
    </source>
</evidence>
<keyword evidence="9" id="KW-0732">Signal</keyword>
<evidence type="ECO:0000256" key="8">
    <source>
        <dbReference type="ARBA" id="ARBA00022723"/>
    </source>
</evidence>
<evidence type="ECO:0000256" key="5">
    <source>
        <dbReference type="ARBA" id="ARBA00022475"/>
    </source>
</evidence>
<dbReference type="GO" id="GO:0007154">
    <property type="term" value="P:cell communication"/>
    <property type="evidence" value="ECO:0007669"/>
    <property type="project" value="InterPro"/>
</dbReference>
<keyword evidence="15" id="KW-0406">Ion transport</keyword>
<feature type="transmembrane region" description="Helical" evidence="20">
    <location>
        <begin position="27"/>
        <end position="51"/>
    </location>
</feature>
<keyword evidence="6" id="KW-0109">Calcium transport</keyword>
<proteinExistence type="inferred from homology"/>
<dbReference type="InterPro" id="IPR044880">
    <property type="entry name" value="NCX_ion-bd_dom_sf"/>
</dbReference>
<keyword evidence="23" id="KW-1185">Reference proteome</keyword>
<reference evidence="22" key="1">
    <citation type="submission" date="2022-11" db="EMBL/GenBank/DDBJ databases">
        <authorList>
            <person name="Kikuchi T."/>
        </authorList>
    </citation>
    <scope>NUCLEOTIDE SEQUENCE</scope>
    <source>
        <strain evidence="22">PS1010</strain>
    </source>
</reference>